<dbReference type="Pfam" id="PF06140">
    <property type="entry name" value="Ifi-6-16"/>
    <property type="match status" value="1"/>
</dbReference>
<name>M5FYN7_DACPD</name>
<evidence type="ECO:0000313" key="7">
    <source>
        <dbReference type="EMBL" id="EJT96622.1"/>
    </source>
</evidence>
<comment type="similarity">
    <text evidence="2">Belongs to the IFI6/IFI27 family.</text>
</comment>
<dbReference type="PANTHER" id="PTHR16932:SF18">
    <property type="entry name" value="INTERFERON, ALPHA-INDUCIBLE PROTEIN 27-LIKE 2"/>
    <property type="match status" value="1"/>
</dbReference>
<dbReference type="EMBL" id="JH795882">
    <property type="protein sequence ID" value="EJT96622.1"/>
    <property type="molecule type" value="Genomic_DNA"/>
</dbReference>
<dbReference type="Proteomes" id="UP000030653">
    <property type="component" value="Unassembled WGS sequence"/>
</dbReference>
<feature type="transmembrane region" description="Helical" evidence="6">
    <location>
        <begin position="49"/>
        <end position="70"/>
    </location>
</feature>
<reference evidence="7 8" key="1">
    <citation type="journal article" date="2012" name="Science">
        <title>The Paleozoic origin of enzymatic lignin decomposition reconstructed from 31 fungal genomes.</title>
        <authorList>
            <person name="Floudas D."/>
            <person name="Binder M."/>
            <person name="Riley R."/>
            <person name="Barry K."/>
            <person name="Blanchette R.A."/>
            <person name="Henrissat B."/>
            <person name="Martinez A.T."/>
            <person name="Otillar R."/>
            <person name="Spatafora J.W."/>
            <person name="Yadav J.S."/>
            <person name="Aerts A."/>
            <person name="Benoit I."/>
            <person name="Boyd A."/>
            <person name="Carlson A."/>
            <person name="Copeland A."/>
            <person name="Coutinho P.M."/>
            <person name="de Vries R.P."/>
            <person name="Ferreira P."/>
            <person name="Findley K."/>
            <person name="Foster B."/>
            <person name="Gaskell J."/>
            <person name="Glotzer D."/>
            <person name="Gorecki P."/>
            <person name="Heitman J."/>
            <person name="Hesse C."/>
            <person name="Hori C."/>
            <person name="Igarashi K."/>
            <person name="Jurgens J.A."/>
            <person name="Kallen N."/>
            <person name="Kersten P."/>
            <person name="Kohler A."/>
            <person name="Kuees U."/>
            <person name="Kumar T.K.A."/>
            <person name="Kuo A."/>
            <person name="LaButti K."/>
            <person name="Larrondo L.F."/>
            <person name="Lindquist E."/>
            <person name="Ling A."/>
            <person name="Lombard V."/>
            <person name="Lucas S."/>
            <person name="Lundell T."/>
            <person name="Martin R."/>
            <person name="McLaughlin D.J."/>
            <person name="Morgenstern I."/>
            <person name="Morin E."/>
            <person name="Murat C."/>
            <person name="Nagy L.G."/>
            <person name="Nolan M."/>
            <person name="Ohm R.A."/>
            <person name="Patyshakuliyeva A."/>
            <person name="Rokas A."/>
            <person name="Ruiz-Duenas F.J."/>
            <person name="Sabat G."/>
            <person name="Salamov A."/>
            <person name="Samejima M."/>
            <person name="Schmutz J."/>
            <person name="Slot J.C."/>
            <person name="St John F."/>
            <person name="Stenlid J."/>
            <person name="Sun H."/>
            <person name="Sun S."/>
            <person name="Syed K."/>
            <person name="Tsang A."/>
            <person name="Wiebenga A."/>
            <person name="Young D."/>
            <person name="Pisabarro A."/>
            <person name="Eastwood D.C."/>
            <person name="Martin F."/>
            <person name="Cullen D."/>
            <person name="Grigoriev I.V."/>
            <person name="Hibbett D.S."/>
        </authorList>
    </citation>
    <scope>NUCLEOTIDE SEQUENCE [LARGE SCALE GENOMIC DNA]</scope>
    <source>
        <strain evidence="7 8">DJM-731 SS1</strain>
    </source>
</reference>
<keyword evidence="8" id="KW-1185">Reference proteome</keyword>
<accession>M5FYN7</accession>
<gene>
    <name evidence="7" type="ORF">DACRYDRAFT_112570</name>
</gene>
<dbReference type="GO" id="GO:0016020">
    <property type="term" value="C:membrane"/>
    <property type="evidence" value="ECO:0007669"/>
    <property type="project" value="UniProtKB-SubCell"/>
</dbReference>
<dbReference type="Gene3D" id="6.10.110.10">
    <property type="match status" value="1"/>
</dbReference>
<dbReference type="HOGENOM" id="CLU_1758749_0_0_1"/>
<evidence type="ECO:0000256" key="1">
    <source>
        <dbReference type="ARBA" id="ARBA00004141"/>
    </source>
</evidence>
<dbReference type="InterPro" id="IPR038213">
    <property type="entry name" value="IFI6/IFI27-like_sf"/>
</dbReference>
<dbReference type="STRING" id="1858805.M5FYN7"/>
<feature type="transmembrane region" description="Helical" evidence="6">
    <location>
        <begin position="76"/>
        <end position="95"/>
    </location>
</feature>
<evidence type="ECO:0000313" key="8">
    <source>
        <dbReference type="Proteomes" id="UP000030653"/>
    </source>
</evidence>
<keyword evidence="3 6" id="KW-0812">Transmembrane</keyword>
<sequence length="148" mass="15068">MSSMIRASTALYRIFGVPRVNAIAEAILRNHVLANLTPLIAVIKKHTWILPWIGGSASIVSVLACAAPLLLPVIGFGAAGIVPGSLAAFLQATAYGSGIPHGSLFALCQSFGMGGAAGVHAVTIYQTISGTTAAITGGVGMSSFFKWA</sequence>
<dbReference type="RefSeq" id="XP_040623520.1">
    <property type="nucleotide sequence ID" value="XM_040769442.1"/>
</dbReference>
<evidence type="ECO:0000256" key="4">
    <source>
        <dbReference type="ARBA" id="ARBA00022989"/>
    </source>
</evidence>
<dbReference type="InterPro" id="IPR009311">
    <property type="entry name" value="IFI6/IFI27-like"/>
</dbReference>
<evidence type="ECO:0000256" key="5">
    <source>
        <dbReference type="ARBA" id="ARBA00023136"/>
    </source>
</evidence>
<evidence type="ECO:0000256" key="3">
    <source>
        <dbReference type="ARBA" id="ARBA00022692"/>
    </source>
</evidence>
<evidence type="ECO:0000256" key="2">
    <source>
        <dbReference type="ARBA" id="ARBA00007262"/>
    </source>
</evidence>
<keyword evidence="5 6" id="KW-0472">Membrane</keyword>
<dbReference type="GeneID" id="63684504"/>
<dbReference type="OrthoDB" id="440424at2759"/>
<organism evidence="7 8">
    <name type="scientific">Dacryopinax primogenitus (strain DJM 731)</name>
    <name type="common">Brown rot fungus</name>
    <dbReference type="NCBI Taxonomy" id="1858805"/>
    <lineage>
        <taxon>Eukaryota</taxon>
        <taxon>Fungi</taxon>
        <taxon>Dikarya</taxon>
        <taxon>Basidiomycota</taxon>
        <taxon>Agaricomycotina</taxon>
        <taxon>Dacrymycetes</taxon>
        <taxon>Dacrymycetales</taxon>
        <taxon>Dacrymycetaceae</taxon>
        <taxon>Dacryopinax</taxon>
    </lineage>
</organism>
<comment type="subcellular location">
    <subcellularLocation>
        <location evidence="1">Membrane</location>
        <topology evidence="1">Multi-pass membrane protein</topology>
    </subcellularLocation>
</comment>
<evidence type="ECO:0000256" key="6">
    <source>
        <dbReference type="SAM" id="Phobius"/>
    </source>
</evidence>
<dbReference type="AlphaFoldDB" id="M5FYN7"/>
<keyword evidence="4 6" id="KW-1133">Transmembrane helix</keyword>
<protein>
    <submittedName>
        <fullName evidence="7">Uncharacterized protein</fullName>
    </submittedName>
</protein>
<proteinExistence type="inferred from homology"/>
<dbReference type="PANTHER" id="PTHR16932">
    <property type="entry name" value="INTERFERON ALPHA-INDUCIBLE PROTEIN 27"/>
    <property type="match status" value="1"/>
</dbReference>